<proteinExistence type="predicted"/>
<feature type="transmembrane region" description="Helical" evidence="1">
    <location>
        <begin position="78"/>
        <end position="107"/>
    </location>
</feature>
<gene>
    <name evidence="3" type="ORF">ABT57_08990</name>
</gene>
<keyword evidence="3" id="KW-0407">Ion channel</keyword>
<keyword evidence="1" id="KW-0812">Transmembrane</keyword>
<protein>
    <submittedName>
        <fullName evidence="3">Potassium channel protein</fullName>
    </submittedName>
</protein>
<keyword evidence="3" id="KW-0406">Ion transport</keyword>
<dbReference type="InterPro" id="IPR050721">
    <property type="entry name" value="Trk_Ktr_HKT_K-transport"/>
</dbReference>
<comment type="caution">
    <text evidence="3">The sequence shown here is derived from an EMBL/GenBank/DDBJ whole genome shotgun (WGS) entry which is preliminary data.</text>
</comment>
<dbReference type="OrthoDB" id="9813518at2"/>
<keyword evidence="4" id="KW-1185">Reference proteome</keyword>
<dbReference type="PATRIC" id="fig|320778.3.peg.1955"/>
<keyword evidence="3" id="KW-0813">Transport</keyword>
<dbReference type="PANTHER" id="PTHR43833:SF9">
    <property type="entry name" value="POTASSIUM CHANNEL PROTEIN YUGO-RELATED"/>
    <property type="match status" value="1"/>
</dbReference>
<dbReference type="RefSeq" id="WP_047884902.1">
    <property type="nucleotide sequence ID" value="NZ_CP071326.1"/>
</dbReference>
<accession>A0A0J1HDW2</accession>
<evidence type="ECO:0000313" key="4">
    <source>
        <dbReference type="Proteomes" id="UP000035909"/>
    </source>
</evidence>
<name>A0A0J1HDW2_9GAMM</name>
<evidence type="ECO:0000313" key="3">
    <source>
        <dbReference type="EMBL" id="KLV09813.1"/>
    </source>
</evidence>
<dbReference type="PANTHER" id="PTHR43833">
    <property type="entry name" value="POTASSIUM CHANNEL PROTEIN 2-RELATED-RELATED"/>
    <property type="match status" value="1"/>
</dbReference>
<dbReference type="AlphaFoldDB" id="A0A0J1HDW2"/>
<dbReference type="Proteomes" id="UP000035909">
    <property type="component" value="Unassembled WGS sequence"/>
</dbReference>
<reference evidence="3 4" key="1">
    <citation type="submission" date="2015-05" db="EMBL/GenBank/DDBJ databases">
        <title>Photobacterium galathea sp. nov.</title>
        <authorList>
            <person name="Machado H."/>
            <person name="Gram L."/>
        </authorList>
    </citation>
    <scope>NUCLEOTIDE SEQUENCE [LARGE SCALE GENOMIC DNA]</scope>
    <source>
        <strain evidence="3 4">DSM 22954</strain>
    </source>
</reference>
<dbReference type="InterPro" id="IPR036291">
    <property type="entry name" value="NAD(P)-bd_dom_sf"/>
</dbReference>
<feature type="transmembrane region" description="Helical" evidence="1">
    <location>
        <begin position="23"/>
        <end position="41"/>
    </location>
</feature>
<dbReference type="InterPro" id="IPR013099">
    <property type="entry name" value="K_chnl_dom"/>
</dbReference>
<dbReference type="Pfam" id="PF07885">
    <property type="entry name" value="Ion_trans_2"/>
    <property type="match status" value="1"/>
</dbReference>
<organism evidence="3 4">
    <name type="scientific">Photobacterium ganghwense</name>
    <dbReference type="NCBI Taxonomy" id="320778"/>
    <lineage>
        <taxon>Bacteria</taxon>
        <taxon>Pseudomonadati</taxon>
        <taxon>Pseudomonadota</taxon>
        <taxon>Gammaproteobacteria</taxon>
        <taxon>Vibrionales</taxon>
        <taxon>Vibrionaceae</taxon>
        <taxon>Photobacterium</taxon>
    </lineage>
</organism>
<dbReference type="SUPFAM" id="SSF81324">
    <property type="entry name" value="Voltage-gated potassium channels"/>
    <property type="match status" value="1"/>
</dbReference>
<dbReference type="Gene3D" id="3.40.50.720">
    <property type="entry name" value="NAD(P)-binding Rossmann-like Domain"/>
    <property type="match status" value="1"/>
</dbReference>
<evidence type="ECO:0000259" key="2">
    <source>
        <dbReference type="Pfam" id="PF07885"/>
    </source>
</evidence>
<sequence length="347" mass="38099">MSLWLVFRRWAASQFHALSGRNLLLMILGYTVVSYLLLTLAGEQALVSPVTDYLYYLVVTASTVGYGDMSPSTTAGKWIVMLVVIPGGLGLFALTLGRVASVLIEYWKQGQLGRRKVTVNNHILLLGWNEQRTLHLIKMLQYEEKGHRAIVLCVRADIENPLPGEIEFVRVPSFTDSDGMARAGVDTASCILIDNPEDDITLSAALFCANRNPQAHLLAYFNDESLSVLLKHHCPNAECIPSVAVEMLAKSAIDPGSSELHHELLSTHKGMTQYSVHYPENEPATTVGALFGIFKTDYDAILIAVDSGQGVALNPSLDISVPPGAKIFYIADERVEHFNWSRITASS</sequence>
<dbReference type="GO" id="GO:0034220">
    <property type="term" value="P:monoatomic ion transmembrane transport"/>
    <property type="evidence" value="ECO:0007669"/>
    <property type="project" value="UniProtKB-KW"/>
</dbReference>
<dbReference type="STRING" id="320778.ABT57_08990"/>
<evidence type="ECO:0000256" key="1">
    <source>
        <dbReference type="SAM" id="Phobius"/>
    </source>
</evidence>
<keyword evidence="1" id="KW-0472">Membrane</keyword>
<dbReference type="SUPFAM" id="SSF51735">
    <property type="entry name" value="NAD(P)-binding Rossmann-fold domains"/>
    <property type="match status" value="1"/>
</dbReference>
<feature type="domain" description="Potassium channel" evidence="2">
    <location>
        <begin position="26"/>
        <end position="104"/>
    </location>
</feature>
<dbReference type="EMBL" id="LDOU01000007">
    <property type="protein sequence ID" value="KLV09813.1"/>
    <property type="molecule type" value="Genomic_DNA"/>
</dbReference>
<keyword evidence="1" id="KW-1133">Transmembrane helix</keyword>
<dbReference type="Gene3D" id="1.10.287.70">
    <property type="match status" value="1"/>
</dbReference>